<dbReference type="InterPro" id="IPR002100">
    <property type="entry name" value="TF_MADSbox"/>
</dbReference>
<dbReference type="GO" id="GO:0046983">
    <property type="term" value="F:protein dimerization activity"/>
    <property type="evidence" value="ECO:0007669"/>
    <property type="project" value="InterPro"/>
</dbReference>
<dbReference type="Proteomes" id="UP001457282">
    <property type="component" value="Unassembled WGS sequence"/>
</dbReference>
<comment type="subcellular location">
    <subcellularLocation>
        <location evidence="1">Nucleus</location>
    </subcellularLocation>
</comment>
<evidence type="ECO:0000256" key="4">
    <source>
        <dbReference type="ARBA" id="ARBA00023163"/>
    </source>
</evidence>
<dbReference type="GO" id="GO:0003677">
    <property type="term" value="F:DNA binding"/>
    <property type="evidence" value="ECO:0007669"/>
    <property type="project" value="UniProtKB-KW"/>
</dbReference>
<evidence type="ECO:0000256" key="1">
    <source>
        <dbReference type="ARBA" id="ARBA00004123"/>
    </source>
</evidence>
<gene>
    <name evidence="7" type="ORF">M0R45_010875</name>
</gene>
<protein>
    <recommendedName>
        <fullName evidence="6">MADS-box domain-containing protein</fullName>
    </recommendedName>
</protein>
<dbReference type="GO" id="GO:0005634">
    <property type="term" value="C:nucleus"/>
    <property type="evidence" value="ECO:0007669"/>
    <property type="project" value="UniProtKB-SubCell"/>
</dbReference>
<dbReference type="Gene3D" id="3.40.1810.10">
    <property type="entry name" value="Transcription factor, MADS-box"/>
    <property type="match status" value="1"/>
</dbReference>
<reference evidence="7 8" key="1">
    <citation type="journal article" date="2023" name="G3 (Bethesda)">
        <title>A chromosome-length genome assembly and annotation of blackberry (Rubus argutus, cv. 'Hillquist').</title>
        <authorList>
            <person name="Bruna T."/>
            <person name="Aryal R."/>
            <person name="Dudchenko O."/>
            <person name="Sargent D.J."/>
            <person name="Mead D."/>
            <person name="Buti M."/>
            <person name="Cavallini A."/>
            <person name="Hytonen T."/>
            <person name="Andres J."/>
            <person name="Pham M."/>
            <person name="Weisz D."/>
            <person name="Mascagni F."/>
            <person name="Usai G."/>
            <person name="Natali L."/>
            <person name="Bassil N."/>
            <person name="Fernandez G.E."/>
            <person name="Lomsadze A."/>
            <person name="Armour M."/>
            <person name="Olukolu B."/>
            <person name="Poorten T."/>
            <person name="Britton C."/>
            <person name="Davik J."/>
            <person name="Ashrafi H."/>
            <person name="Aiden E.L."/>
            <person name="Borodovsky M."/>
            <person name="Worthington M."/>
        </authorList>
    </citation>
    <scope>NUCLEOTIDE SEQUENCE [LARGE SCALE GENOMIC DNA]</scope>
    <source>
        <strain evidence="7">PI 553951</strain>
    </source>
</reference>
<dbReference type="EMBL" id="JBEDUW010000002">
    <property type="protein sequence ID" value="KAK9945355.1"/>
    <property type="molecule type" value="Genomic_DNA"/>
</dbReference>
<sequence>MVNKSQTIKFGEEIKDVKKLKSLEKSIQKRKSTLKKSASELAILCGAQVCIVFLGPTGNVEVWPENPAEATSIITKYKQGTKKTKLFREANRSKTVDEKIEENNGFNDIDGFLNTLENFEENNGLEMCDDVFDQFLNILENFEENKSFDKGEYIDQFVSNTLENFGEVKGFNMGDKGLDNFHIDDDQSLNLEEINKGFEMGYEGLDNWSGGSLIDCVDERIGSIEGHPIRVCDDHDQQQFEYNNHDHVLNNGSNSEKSENHVVRVHNFDQLFQNDFLGDTFAECSGSNAQMVATPGFEVPQIDDVRGMSPWEISFPTLQYSAFEAADYSLNNSTKYENDNNNISPLLPSRNQRFGGAAKIDGF</sequence>
<evidence type="ECO:0000256" key="5">
    <source>
        <dbReference type="ARBA" id="ARBA00023242"/>
    </source>
</evidence>
<feature type="domain" description="MADS-box" evidence="6">
    <location>
        <begin position="13"/>
        <end position="60"/>
    </location>
</feature>
<proteinExistence type="predicted"/>
<evidence type="ECO:0000259" key="6">
    <source>
        <dbReference type="PROSITE" id="PS50066"/>
    </source>
</evidence>
<evidence type="ECO:0000256" key="3">
    <source>
        <dbReference type="ARBA" id="ARBA00023125"/>
    </source>
</evidence>
<keyword evidence="3" id="KW-0238">DNA-binding</keyword>
<keyword evidence="5" id="KW-0539">Nucleus</keyword>
<accession>A0AAW1YA03</accession>
<dbReference type="PROSITE" id="PS50066">
    <property type="entry name" value="MADS_BOX_2"/>
    <property type="match status" value="1"/>
</dbReference>
<organism evidence="7 8">
    <name type="scientific">Rubus argutus</name>
    <name type="common">Southern blackberry</name>
    <dbReference type="NCBI Taxonomy" id="59490"/>
    <lineage>
        <taxon>Eukaryota</taxon>
        <taxon>Viridiplantae</taxon>
        <taxon>Streptophyta</taxon>
        <taxon>Embryophyta</taxon>
        <taxon>Tracheophyta</taxon>
        <taxon>Spermatophyta</taxon>
        <taxon>Magnoliopsida</taxon>
        <taxon>eudicotyledons</taxon>
        <taxon>Gunneridae</taxon>
        <taxon>Pentapetalae</taxon>
        <taxon>rosids</taxon>
        <taxon>fabids</taxon>
        <taxon>Rosales</taxon>
        <taxon>Rosaceae</taxon>
        <taxon>Rosoideae</taxon>
        <taxon>Rosoideae incertae sedis</taxon>
        <taxon>Rubus</taxon>
    </lineage>
</organism>
<dbReference type="InterPro" id="IPR036879">
    <property type="entry name" value="TF_MADSbox_sf"/>
</dbReference>
<dbReference type="SUPFAM" id="SSF55455">
    <property type="entry name" value="SRF-like"/>
    <property type="match status" value="1"/>
</dbReference>
<dbReference type="AlphaFoldDB" id="A0AAW1YA03"/>
<keyword evidence="8" id="KW-1185">Reference proteome</keyword>
<comment type="caution">
    <text evidence="7">The sequence shown here is derived from an EMBL/GenBank/DDBJ whole genome shotgun (WGS) entry which is preliminary data.</text>
</comment>
<evidence type="ECO:0000256" key="2">
    <source>
        <dbReference type="ARBA" id="ARBA00023015"/>
    </source>
</evidence>
<evidence type="ECO:0000313" key="8">
    <source>
        <dbReference type="Proteomes" id="UP001457282"/>
    </source>
</evidence>
<keyword evidence="4" id="KW-0804">Transcription</keyword>
<dbReference type="Pfam" id="PF00319">
    <property type="entry name" value="SRF-TF"/>
    <property type="match status" value="1"/>
</dbReference>
<evidence type="ECO:0000313" key="7">
    <source>
        <dbReference type="EMBL" id="KAK9945355.1"/>
    </source>
</evidence>
<keyword evidence="2" id="KW-0805">Transcription regulation</keyword>
<name>A0AAW1YA03_RUBAR</name>